<dbReference type="InterPro" id="IPR022488">
    <property type="entry name" value="PPK2-related"/>
</dbReference>
<keyword evidence="8" id="KW-1185">Reference proteome</keyword>
<dbReference type="STRING" id="1678841.TBC1_111917"/>
<dbReference type="Gene3D" id="3.40.50.300">
    <property type="entry name" value="P-loop containing nucleotide triphosphate hydrolases"/>
    <property type="match status" value="1"/>
</dbReference>
<evidence type="ECO:0000256" key="3">
    <source>
        <dbReference type="ARBA" id="ARBA00022777"/>
    </source>
</evidence>
<protein>
    <recommendedName>
        <fullName evidence="4">ADP/GDP-polyphosphate phosphotransferase</fullName>
        <ecNumber evidence="4">2.7.4.-</ecNumber>
    </recommendedName>
    <alternativeName>
        <fullName evidence="4">Polyphosphate kinase PPK2</fullName>
    </alternativeName>
</protein>
<dbReference type="EC" id="2.7.4.-" evidence="4"/>
<comment type="subunit">
    <text evidence="4">Homotetramer.</text>
</comment>
<evidence type="ECO:0000259" key="6">
    <source>
        <dbReference type="Pfam" id="PF03976"/>
    </source>
</evidence>
<dbReference type="GO" id="GO:0006793">
    <property type="term" value="P:phosphorus metabolic process"/>
    <property type="evidence" value="ECO:0007669"/>
    <property type="project" value="InterPro"/>
</dbReference>
<dbReference type="NCBIfam" id="TIGR03707">
    <property type="entry name" value="PPK2_P_aer"/>
    <property type="match status" value="1"/>
</dbReference>
<keyword evidence="5" id="KW-0175">Coiled coil</keyword>
<comment type="similarity">
    <text evidence="1 4">Belongs to the polyphosphate kinase 2 (PPK2) family. Class I subfamily.</text>
</comment>
<feature type="domain" description="Polyphosphate kinase-2-related" evidence="6">
    <location>
        <begin position="7"/>
        <end position="231"/>
    </location>
</feature>
<keyword evidence="2 4" id="KW-0808">Transferase</keyword>
<dbReference type="OrthoDB" id="9775224at2"/>
<dbReference type="PATRIC" id="fig|1678841.3.peg.2140"/>
<feature type="coiled-coil region" evidence="5">
    <location>
        <begin position="7"/>
        <end position="34"/>
    </location>
</feature>
<dbReference type="GO" id="GO:0008976">
    <property type="term" value="F:polyphosphate kinase activity"/>
    <property type="evidence" value="ECO:0007669"/>
    <property type="project" value="UniProtKB-UniRule"/>
</dbReference>
<evidence type="ECO:0000256" key="4">
    <source>
        <dbReference type="RuleBase" id="RU369062"/>
    </source>
</evidence>
<dbReference type="Proteomes" id="UP000053091">
    <property type="component" value="Unassembled WGS sequence"/>
</dbReference>
<dbReference type="EMBL" id="DF968182">
    <property type="protein sequence ID" value="GAP43759.1"/>
    <property type="molecule type" value="Genomic_DNA"/>
</dbReference>
<evidence type="ECO:0000256" key="1">
    <source>
        <dbReference type="ARBA" id="ARBA00009924"/>
    </source>
</evidence>
<dbReference type="PIRSF" id="PIRSF028756">
    <property type="entry name" value="PPK2_prd"/>
    <property type="match status" value="1"/>
</dbReference>
<dbReference type="InterPro" id="IPR016898">
    <property type="entry name" value="Polyphosphate_phosphotransfera"/>
</dbReference>
<evidence type="ECO:0000313" key="7">
    <source>
        <dbReference type="EMBL" id="GAP43759.1"/>
    </source>
</evidence>
<sequence>METADLKKQYKEELRQLQIELIRLQKRIQDQHLRLAIIFEGRDTAGKGGAIYRFTRYLNPRAMRVVALPKPTEVEKGQWYFQRYIKELPNPGEIVFFDRSWYNRAVVEPVMGFCTKEQYELFLKQAPVFEQMLLEDGIILIKFWFSINITEQKVRIEDRINNPLKVWKLSTVDLKAQQMWDEFTWYKNQMFLRTHRPDNPWVIVKGNDKPVARMEAMRYVLARMDYPEKAQARVSFEPNPEIINIFDPSMI</sequence>
<dbReference type="InterPro" id="IPR027417">
    <property type="entry name" value="P-loop_NTPase"/>
</dbReference>
<name>A0A0S7C4N4_9BACT</name>
<comment type="function">
    <text evidence="4">Uses inorganic polyphosphate (polyP) as a donor to convert GDP to GTP or ADP to ATP.</text>
</comment>
<proteinExistence type="inferred from homology"/>
<evidence type="ECO:0000256" key="2">
    <source>
        <dbReference type="ARBA" id="ARBA00022679"/>
    </source>
</evidence>
<dbReference type="Pfam" id="PF03976">
    <property type="entry name" value="PPK2"/>
    <property type="match status" value="1"/>
</dbReference>
<keyword evidence="3 4" id="KW-0418">Kinase</keyword>
<reference evidence="7" key="1">
    <citation type="journal article" date="2015" name="Genome Announc.">
        <title>Draft Genome Sequence of Bacteroidales Strain TBC1, a Novel Isolate from a Methanogenic Wastewater Treatment System.</title>
        <authorList>
            <person name="Tourlousse D.M."/>
            <person name="Matsuura N."/>
            <person name="Sun L."/>
            <person name="Toyonaga M."/>
            <person name="Kuroda K."/>
            <person name="Ohashi A."/>
            <person name="Cruz R."/>
            <person name="Yamaguchi T."/>
            <person name="Sekiguchi Y."/>
        </authorList>
    </citation>
    <scope>NUCLEOTIDE SEQUENCE [LARGE SCALE GENOMIC DNA]</scope>
    <source>
        <strain evidence="7">TBC1</strain>
    </source>
</reference>
<organism evidence="7">
    <name type="scientific">Lentimicrobium saccharophilum</name>
    <dbReference type="NCBI Taxonomy" id="1678841"/>
    <lineage>
        <taxon>Bacteria</taxon>
        <taxon>Pseudomonadati</taxon>
        <taxon>Bacteroidota</taxon>
        <taxon>Bacteroidia</taxon>
        <taxon>Bacteroidales</taxon>
        <taxon>Lentimicrobiaceae</taxon>
        <taxon>Lentimicrobium</taxon>
    </lineage>
</organism>
<accession>A0A0S7C4N4</accession>
<gene>
    <name evidence="7" type="ORF">TBC1_111917</name>
</gene>
<dbReference type="AlphaFoldDB" id="A0A0S7C4N4"/>
<dbReference type="PANTHER" id="PTHR34383:SF1">
    <property type="entry name" value="ADP-POLYPHOSPHATE PHOSPHOTRANSFERASE"/>
    <property type="match status" value="1"/>
</dbReference>
<dbReference type="RefSeq" id="WP_062041408.1">
    <property type="nucleotide sequence ID" value="NZ_DF968182.1"/>
</dbReference>
<dbReference type="InterPro" id="IPR022486">
    <property type="entry name" value="PPK2_PA0141"/>
</dbReference>
<evidence type="ECO:0000256" key="5">
    <source>
        <dbReference type="SAM" id="Coils"/>
    </source>
</evidence>
<evidence type="ECO:0000313" key="8">
    <source>
        <dbReference type="Proteomes" id="UP000053091"/>
    </source>
</evidence>
<dbReference type="SUPFAM" id="SSF52540">
    <property type="entry name" value="P-loop containing nucleoside triphosphate hydrolases"/>
    <property type="match status" value="1"/>
</dbReference>
<dbReference type="PANTHER" id="PTHR34383">
    <property type="entry name" value="POLYPHOSPHATE:AMP PHOSPHOTRANSFERASE-RELATED"/>
    <property type="match status" value="1"/>
</dbReference>